<comment type="caution">
    <text evidence="2">The sequence shown here is derived from an EMBL/GenBank/DDBJ whole genome shotgun (WGS) entry which is preliminary data.</text>
</comment>
<dbReference type="PANTHER" id="PTHR10554:SF12">
    <property type="entry name" value="IP02644P"/>
    <property type="match status" value="1"/>
</dbReference>
<evidence type="ECO:0000259" key="1">
    <source>
        <dbReference type="PROSITE" id="PS50106"/>
    </source>
</evidence>
<dbReference type="OrthoDB" id="409749at2759"/>
<dbReference type="GO" id="GO:0005198">
    <property type="term" value="F:structural molecule activity"/>
    <property type="evidence" value="ECO:0007669"/>
    <property type="project" value="InterPro"/>
</dbReference>
<dbReference type="EMBL" id="CAJVCH010006276">
    <property type="protein sequence ID" value="CAG7659307.1"/>
    <property type="molecule type" value="Genomic_DNA"/>
</dbReference>
<dbReference type="Proteomes" id="UP000708208">
    <property type="component" value="Unassembled WGS sequence"/>
</dbReference>
<dbReference type="PANTHER" id="PTHR10554">
    <property type="entry name" value="SYNTROPHIN"/>
    <property type="match status" value="1"/>
</dbReference>
<feature type="domain" description="PDZ" evidence="1">
    <location>
        <begin position="1"/>
        <end position="56"/>
    </location>
</feature>
<gene>
    <name evidence="2" type="ORF">AFUS01_LOCUS1133</name>
</gene>
<reference evidence="2" key="1">
    <citation type="submission" date="2021-06" db="EMBL/GenBank/DDBJ databases">
        <authorList>
            <person name="Hodson N. C."/>
            <person name="Mongue J. A."/>
            <person name="Jaron S. K."/>
        </authorList>
    </citation>
    <scope>NUCLEOTIDE SEQUENCE</scope>
</reference>
<proteinExistence type="predicted"/>
<dbReference type="Pfam" id="PF00595">
    <property type="entry name" value="PDZ"/>
    <property type="match status" value="1"/>
</dbReference>
<accession>A0A8J2JCG4</accession>
<dbReference type="InterPro" id="IPR015482">
    <property type="entry name" value="Syntrophin"/>
</dbReference>
<dbReference type="AlphaFoldDB" id="A0A8J2JCG4"/>
<organism evidence="2 3">
    <name type="scientific">Allacma fusca</name>
    <dbReference type="NCBI Taxonomy" id="39272"/>
    <lineage>
        <taxon>Eukaryota</taxon>
        <taxon>Metazoa</taxon>
        <taxon>Ecdysozoa</taxon>
        <taxon>Arthropoda</taxon>
        <taxon>Hexapoda</taxon>
        <taxon>Collembola</taxon>
        <taxon>Symphypleona</taxon>
        <taxon>Sminthuridae</taxon>
        <taxon>Allacma</taxon>
    </lineage>
</organism>
<evidence type="ECO:0000313" key="2">
    <source>
        <dbReference type="EMBL" id="CAG7659307.1"/>
    </source>
</evidence>
<protein>
    <recommendedName>
        <fullName evidence="1">PDZ domain-containing protein</fullName>
    </recommendedName>
</protein>
<sequence>MIDKNGMAADKTEQLFVGDAILSVNGEDLRSATHDEAVKALKRAGKVVDLEVKYLKEVTPYFRKASLLAELGWDLQKEYLAVDSQDENDINLNAEFEALPGPPPDLSYSRSDTRCVPLTLALLATNFKHPDVVDVAKHLNMVLTPNSYLLTIKDCILPAYCSCKLKKTFIDA</sequence>
<dbReference type="PROSITE" id="PS50106">
    <property type="entry name" value="PDZ"/>
    <property type="match status" value="1"/>
</dbReference>
<keyword evidence="3" id="KW-1185">Reference proteome</keyword>
<dbReference type="GO" id="GO:0016010">
    <property type="term" value="C:dystrophin-associated glycoprotein complex"/>
    <property type="evidence" value="ECO:0007669"/>
    <property type="project" value="TreeGrafter"/>
</dbReference>
<name>A0A8J2JCG4_9HEXA</name>
<dbReference type="InterPro" id="IPR001478">
    <property type="entry name" value="PDZ"/>
</dbReference>
<evidence type="ECO:0000313" key="3">
    <source>
        <dbReference type="Proteomes" id="UP000708208"/>
    </source>
</evidence>